<dbReference type="EMBL" id="CP048711">
    <property type="protein sequence ID" value="QIB67110.1"/>
    <property type="molecule type" value="Genomic_DNA"/>
</dbReference>
<name>A0A6C0U4N5_9GAMM</name>
<accession>A0A6C0U4N5</accession>
<dbReference type="RefSeq" id="WP_163496537.1">
    <property type="nucleotide sequence ID" value="NZ_CP048711.1"/>
</dbReference>
<gene>
    <name evidence="1" type="ORF">G3T16_18630</name>
</gene>
<dbReference type="KEGG" id="kim:G3T16_18630"/>
<evidence type="ECO:0000313" key="1">
    <source>
        <dbReference type="EMBL" id="QIB67110.1"/>
    </source>
</evidence>
<keyword evidence="2" id="KW-1185">Reference proteome</keyword>
<protein>
    <submittedName>
        <fullName evidence="1">Uncharacterized protein</fullName>
    </submittedName>
</protein>
<evidence type="ECO:0000313" key="2">
    <source>
        <dbReference type="Proteomes" id="UP000477680"/>
    </source>
</evidence>
<dbReference type="AlphaFoldDB" id="A0A6C0U4N5"/>
<reference evidence="1 2" key="1">
    <citation type="submission" date="2020-02" db="EMBL/GenBank/DDBJ databases">
        <title>Genome sequencing for Kineobactrum sp. M2.</title>
        <authorList>
            <person name="Park S.-J."/>
        </authorList>
    </citation>
    <scope>NUCLEOTIDE SEQUENCE [LARGE SCALE GENOMIC DNA]</scope>
    <source>
        <strain evidence="1 2">M2</strain>
    </source>
</reference>
<organism evidence="1 2">
    <name type="scientific">Kineobactrum salinum</name>
    <dbReference type="NCBI Taxonomy" id="2708301"/>
    <lineage>
        <taxon>Bacteria</taxon>
        <taxon>Pseudomonadati</taxon>
        <taxon>Pseudomonadota</taxon>
        <taxon>Gammaproteobacteria</taxon>
        <taxon>Cellvibrionales</taxon>
        <taxon>Halieaceae</taxon>
        <taxon>Kineobactrum</taxon>
    </lineage>
</organism>
<sequence length="84" mass="9453">MNEHGYIKSIHRHVPLPTYSWKIHDAFNGGVFDAFYSDNGGLLFVEYKYQPKIPKRATTMLVPASLVYRVPGGGSVMLKESLLP</sequence>
<proteinExistence type="predicted"/>
<dbReference type="Proteomes" id="UP000477680">
    <property type="component" value="Chromosome"/>
</dbReference>